<accession>A0AAP0LBK8</accession>
<gene>
    <name evidence="2" type="ORF">Scep_001856</name>
</gene>
<organism evidence="2 3">
    <name type="scientific">Stephania cephalantha</name>
    <dbReference type="NCBI Taxonomy" id="152367"/>
    <lineage>
        <taxon>Eukaryota</taxon>
        <taxon>Viridiplantae</taxon>
        <taxon>Streptophyta</taxon>
        <taxon>Embryophyta</taxon>
        <taxon>Tracheophyta</taxon>
        <taxon>Spermatophyta</taxon>
        <taxon>Magnoliopsida</taxon>
        <taxon>Ranunculales</taxon>
        <taxon>Menispermaceae</taxon>
        <taxon>Menispermoideae</taxon>
        <taxon>Cissampelideae</taxon>
        <taxon>Stephania</taxon>
    </lineage>
</organism>
<evidence type="ECO:0000259" key="1">
    <source>
        <dbReference type="Pfam" id="PF07727"/>
    </source>
</evidence>
<name>A0AAP0LBK8_9MAGN</name>
<sequence length="232" mass="26405">MHNIHPMITRSKNDIFKRKALVSTNFNVVEDIPKNAEQALQIPKSKDAIELEYKALLRTGTWSLVPFSSQQVGNKWIFSIKRNSDGSINRYKSRLVAQGFKQMPGIDFGEPNILVVKSATIHIFLSLAVKFGWSLRQLDINNAFLNGNLVEDVFTNQPRGFVSLGFPNHVCKLHKVLYGLKQAPRAWFDQLKSTLVSWGFQNSKADNSLFFHHVGNSELFILVYMDEYCDGV</sequence>
<dbReference type="Pfam" id="PF07727">
    <property type="entry name" value="RVT_2"/>
    <property type="match status" value="1"/>
</dbReference>
<dbReference type="SUPFAM" id="SSF56672">
    <property type="entry name" value="DNA/RNA polymerases"/>
    <property type="match status" value="1"/>
</dbReference>
<dbReference type="InterPro" id="IPR013103">
    <property type="entry name" value="RVT_2"/>
</dbReference>
<feature type="domain" description="Reverse transcriptase Ty1/copia-type" evidence="1">
    <location>
        <begin position="61"/>
        <end position="227"/>
    </location>
</feature>
<dbReference type="InterPro" id="IPR043502">
    <property type="entry name" value="DNA/RNA_pol_sf"/>
</dbReference>
<reference evidence="2 3" key="1">
    <citation type="submission" date="2024-01" db="EMBL/GenBank/DDBJ databases">
        <title>Genome assemblies of Stephania.</title>
        <authorList>
            <person name="Yang L."/>
        </authorList>
    </citation>
    <scope>NUCLEOTIDE SEQUENCE [LARGE SCALE GENOMIC DNA]</scope>
    <source>
        <strain evidence="2">JXDWG</strain>
        <tissue evidence="2">Leaf</tissue>
    </source>
</reference>
<comment type="caution">
    <text evidence="2">The sequence shown here is derived from an EMBL/GenBank/DDBJ whole genome shotgun (WGS) entry which is preliminary data.</text>
</comment>
<keyword evidence="3" id="KW-1185">Reference proteome</keyword>
<evidence type="ECO:0000313" key="2">
    <source>
        <dbReference type="EMBL" id="KAK9166665.1"/>
    </source>
</evidence>
<dbReference type="Proteomes" id="UP001419268">
    <property type="component" value="Unassembled WGS sequence"/>
</dbReference>
<dbReference type="AlphaFoldDB" id="A0AAP0LBK8"/>
<protein>
    <recommendedName>
        <fullName evidence="1">Reverse transcriptase Ty1/copia-type domain-containing protein</fullName>
    </recommendedName>
</protein>
<evidence type="ECO:0000313" key="3">
    <source>
        <dbReference type="Proteomes" id="UP001419268"/>
    </source>
</evidence>
<dbReference type="EMBL" id="JBBNAG010000001">
    <property type="protein sequence ID" value="KAK9166665.1"/>
    <property type="molecule type" value="Genomic_DNA"/>
</dbReference>
<proteinExistence type="predicted"/>